<name>A0A916S391_9HYPH</name>
<dbReference type="Gene3D" id="1.10.3230.30">
    <property type="entry name" value="Phage gp6-like head-tail connector protein"/>
    <property type="match status" value="1"/>
</dbReference>
<evidence type="ECO:0008006" key="3">
    <source>
        <dbReference type="Google" id="ProtNLM"/>
    </source>
</evidence>
<evidence type="ECO:0000313" key="1">
    <source>
        <dbReference type="EMBL" id="GGA81239.1"/>
    </source>
</evidence>
<keyword evidence="2" id="KW-1185">Reference proteome</keyword>
<dbReference type="RefSeq" id="WP_188821278.1">
    <property type="nucleotide sequence ID" value="NZ_BMHH01000002.1"/>
</dbReference>
<dbReference type="Pfam" id="PF05135">
    <property type="entry name" value="Phage_connect_1"/>
    <property type="match status" value="1"/>
</dbReference>
<dbReference type="InterPro" id="IPR021146">
    <property type="entry name" value="Phage_gp6-like_head-tail"/>
</dbReference>
<organism evidence="1 2">
    <name type="scientific">Brucella endophytica</name>
    <dbReference type="NCBI Taxonomy" id="1963359"/>
    <lineage>
        <taxon>Bacteria</taxon>
        <taxon>Pseudomonadati</taxon>
        <taxon>Pseudomonadota</taxon>
        <taxon>Alphaproteobacteria</taxon>
        <taxon>Hyphomicrobiales</taxon>
        <taxon>Brucellaceae</taxon>
        <taxon>Brucella/Ochrobactrum group</taxon>
        <taxon>Brucella</taxon>
    </lineage>
</organism>
<dbReference type="EMBL" id="BMHH01000002">
    <property type="protein sequence ID" value="GGA81239.1"/>
    <property type="molecule type" value="Genomic_DNA"/>
</dbReference>
<dbReference type="AlphaFoldDB" id="A0A916S391"/>
<sequence length="106" mass="11987">MVDTITLEGLKAQLNFTPDMGVNDDALLERKLAAALDHVERLLGFRIDETYGAPEQQPVPPSLIEAIYQLAAHWYENREASIVGVNAQEVPFGVRQIVNEYRDWSF</sequence>
<reference evidence="1" key="1">
    <citation type="journal article" date="2014" name="Int. J. Syst. Evol. Microbiol.">
        <title>Complete genome sequence of Corynebacterium casei LMG S-19264T (=DSM 44701T), isolated from a smear-ripened cheese.</title>
        <authorList>
            <consortium name="US DOE Joint Genome Institute (JGI-PGF)"/>
            <person name="Walter F."/>
            <person name="Albersmeier A."/>
            <person name="Kalinowski J."/>
            <person name="Ruckert C."/>
        </authorList>
    </citation>
    <scope>NUCLEOTIDE SEQUENCE</scope>
    <source>
        <strain evidence="1">CGMCC 1.15082</strain>
    </source>
</reference>
<proteinExistence type="predicted"/>
<dbReference type="CDD" id="cd08054">
    <property type="entry name" value="gp6"/>
    <property type="match status" value="1"/>
</dbReference>
<evidence type="ECO:0000313" key="2">
    <source>
        <dbReference type="Proteomes" id="UP000646478"/>
    </source>
</evidence>
<reference evidence="1" key="2">
    <citation type="submission" date="2020-09" db="EMBL/GenBank/DDBJ databases">
        <authorList>
            <person name="Sun Q."/>
            <person name="Zhou Y."/>
        </authorList>
    </citation>
    <scope>NUCLEOTIDE SEQUENCE</scope>
    <source>
        <strain evidence="1">CGMCC 1.15082</strain>
    </source>
</reference>
<protein>
    <recommendedName>
        <fullName evidence="3">Phage gp6-like head-tail connector protein</fullName>
    </recommendedName>
</protein>
<dbReference type="InterPro" id="IPR006450">
    <property type="entry name" value="Phage_HK97_gp6-like"/>
</dbReference>
<accession>A0A916S391</accession>
<gene>
    <name evidence="1" type="ORF">GCM10011491_05640</name>
</gene>
<comment type="caution">
    <text evidence="1">The sequence shown here is derived from an EMBL/GenBank/DDBJ whole genome shotgun (WGS) entry which is preliminary data.</text>
</comment>
<dbReference type="NCBIfam" id="TIGR01560">
    <property type="entry name" value="put_DNA_pack"/>
    <property type="match status" value="1"/>
</dbReference>
<dbReference type="Proteomes" id="UP000646478">
    <property type="component" value="Unassembled WGS sequence"/>
</dbReference>